<keyword evidence="2" id="KW-1185">Reference proteome</keyword>
<evidence type="ECO:0000313" key="2">
    <source>
        <dbReference type="Proteomes" id="UP001322785"/>
    </source>
</evidence>
<dbReference type="RefSeq" id="WP_193444242.1">
    <property type="nucleotide sequence ID" value="NZ_BSOQ01000004.1"/>
</dbReference>
<name>A0ABZ0ZFS4_9HYPH</name>
<reference evidence="1 2" key="1">
    <citation type="submission" date="2023-12" db="EMBL/GenBank/DDBJ databases">
        <authorList>
            <person name="Menendez E."/>
            <person name="Kaur S."/>
            <person name="Flores-Felix J.D."/>
            <person name="diCenzo G.C."/>
            <person name="Peix A."/>
            <person name="Velazquez E."/>
        </authorList>
    </citation>
    <scope>NUCLEOTIDE SEQUENCE [LARGE SCALE GENOMIC DNA]</scope>
    <source>
        <strain evidence="1 2">CIP 108029</strain>
    </source>
</reference>
<dbReference type="Proteomes" id="UP001322785">
    <property type="component" value="Chromosome"/>
</dbReference>
<dbReference type="EMBL" id="CP140635">
    <property type="protein sequence ID" value="WQN38393.1"/>
    <property type="molecule type" value="Genomic_DNA"/>
</dbReference>
<organism evidence="1 2">
    <name type="scientific">Rhizobium indigoferae</name>
    <dbReference type="NCBI Taxonomy" id="158891"/>
    <lineage>
        <taxon>Bacteria</taxon>
        <taxon>Pseudomonadati</taxon>
        <taxon>Pseudomonadota</taxon>
        <taxon>Alphaproteobacteria</taxon>
        <taxon>Hyphomicrobiales</taxon>
        <taxon>Rhizobiaceae</taxon>
        <taxon>Rhizobium/Agrobacterium group</taxon>
        <taxon>Rhizobium</taxon>
    </lineage>
</organism>
<gene>
    <name evidence="1" type="ORF">U5G49_003558</name>
</gene>
<accession>A0ABZ0ZFS4</accession>
<evidence type="ECO:0008006" key="3">
    <source>
        <dbReference type="Google" id="ProtNLM"/>
    </source>
</evidence>
<protein>
    <recommendedName>
        <fullName evidence="3">CGNR zinc finger domain-containing protein</fullName>
    </recommendedName>
</protein>
<proteinExistence type="predicted"/>
<sequence>MIPIRLNWQRHTDGFQLRDFRQSNGLTVKIAEPRSRRTDALLHEAINLEDPIVLRLVNCETDADYITFLNRFGALEQKDISTSDEIIGDLEYTLGSFDKPRSGGAVANVIILNVLRDRALSLEGLIKETLWTGRVDTAYRVRFLNELMDHAEVVVHPHFVHAADKMRFVLQAATLFDFMVMEVTAAHEAEAVATSCEHCRRIFLTGSLTGRRSHAKYCSDRCRVAAMRARNAAKEG</sequence>
<evidence type="ECO:0000313" key="1">
    <source>
        <dbReference type="EMBL" id="WQN38393.1"/>
    </source>
</evidence>